<evidence type="ECO:0000313" key="1">
    <source>
        <dbReference type="EMBL" id="JAD38648.1"/>
    </source>
</evidence>
<dbReference type="EMBL" id="GBRH01259247">
    <property type="protein sequence ID" value="JAD38648.1"/>
    <property type="molecule type" value="Transcribed_RNA"/>
</dbReference>
<protein>
    <submittedName>
        <fullName evidence="1">Uncharacterized protein</fullName>
    </submittedName>
</protein>
<name>A0A0A8ZLW4_ARUDO</name>
<sequence>MLEFSEQLIYCESWNHVVGLGVEQESDHRIGC</sequence>
<reference evidence="1" key="2">
    <citation type="journal article" date="2015" name="Data Brief">
        <title>Shoot transcriptome of the giant reed, Arundo donax.</title>
        <authorList>
            <person name="Barrero R.A."/>
            <person name="Guerrero F.D."/>
            <person name="Moolhuijzen P."/>
            <person name="Goolsby J.A."/>
            <person name="Tidwell J."/>
            <person name="Bellgard S.E."/>
            <person name="Bellgard M.I."/>
        </authorList>
    </citation>
    <scope>NUCLEOTIDE SEQUENCE</scope>
    <source>
        <tissue evidence="1">Shoot tissue taken approximately 20 cm above the soil surface</tissue>
    </source>
</reference>
<accession>A0A0A8ZLW4</accession>
<dbReference type="AlphaFoldDB" id="A0A0A8ZLW4"/>
<proteinExistence type="predicted"/>
<organism evidence="1">
    <name type="scientific">Arundo donax</name>
    <name type="common">Giant reed</name>
    <name type="synonym">Donax arundinaceus</name>
    <dbReference type="NCBI Taxonomy" id="35708"/>
    <lineage>
        <taxon>Eukaryota</taxon>
        <taxon>Viridiplantae</taxon>
        <taxon>Streptophyta</taxon>
        <taxon>Embryophyta</taxon>
        <taxon>Tracheophyta</taxon>
        <taxon>Spermatophyta</taxon>
        <taxon>Magnoliopsida</taxon>
        <taxon>Liliopsida</taxon>
        <taxon>Poales</taxon>
        <taxon>Poaceae</taxon>
        <taxon>PACMAD clade</taxon>
        <taxon>Arundinoideae</taxon>
        <taxon>Arundineae</taxon>
        <taxon>Arundo</taxon>
    </lineage>
</organism>
<reference evidence="1" key="1">
    <citation type="submission" date="2014-09" db="EMBL/GenBank/DDBJ databases">
        <authorList>
            <person name="Magalhaes I.L.F."/>
            <person name="Oliveira U."/>
            <person name="Santos F.R."/>
            <person name="Vidigal T.H.D.A."/>
            <person name="Brescovit A.D."/>
            <person name="Santos A.J."/>
        </authorList>
    </citation>
    <scope>NUCLEOTIDE SEQUENCE</scope>
    <source>
        <tissue evidence="1">Shoot tissue taken approximately 20 cm above the soil surface</tissue>
    </source>
</reference>